<dbReference type="InterPro" id="IPR027417">
    <property type="entry name" value="P-loop_NTPase"/>
</dbReference>
<dbReference type="PANTHER" id="PTHR43581">
    <property type="entry name" value="ATP/GTP PHOSPHATASE"/>
    <property type="match status" value="1"/>
</dbReference>
<organism evidence="2 3">
    <name type="scientific">Fusobacterium animalis</name>
    <dbReference type="NCBI Taxonomy" id="76859"/>
    <lineage>
        <taxon>Bacteria</taxon>
        <taxon>Fusobacteriati</taxon>
        <taxon>Fusobacteriota</taxon>
        <taxon>Fusobacteriia</taxon>
        <taxon>Fusobacteriales</taxon>
        <taxon>Fusobacteriaceae</taxon>
        <taxon>Fusobacterium</taxon>
    </lineage>
</organism>
<dbReference type="Proteomes" id="UP000226179">
    <property type="component" value="Unassembled WGS sequence"/>
</dbReference>
<protein>
    <submittedName>
        <fullName evidence="2">ATP-binding protein</fullName>
    </submittedName>
</protein>
<dbReference type="PANTHER" id="PTHR43581:SF2">
    <property type="entry name" value="EXCINUCLEASE ATPASE SUBUNIT"/>
    <property type="match status" value="1"/>
</dbReference>
<dbReference type="InterPro" id="IPR003959">
    <property type="entry name" value="ATPase_AAA_core"/>
</dbReference>
<proteinExistence type="predicted"/>
<reference evidence="2 3" key="1">
    <citation type="submission" date="2017-06" db="EMBL/GenBank/DDBJ databases">
        <title>Draft genome sequence of Fusobacterium nucleatum subsp. animalis KCOM 1280 (=ChDC F318).</title>
        <authorList>
            <person name="Kook J.-K."/>
            <person name="Park S.-N."/>
            <person name="Lim Y.K."/>
            <person name="Roh H."/>
        </authorList>
    </citation>
    <scope>NUCLEOTIDE SEQUENCE [LARGE SCALE GENOMIC DNA]</scope>
    <source>
        <strain evidence="3">KCOM 1280 ( ChDC F318)</strain>
    </source>
</reference>
<dbReference type="InterPro" id="IPR051396">
    <property type="entry name" value="Bact_Antivir_Def_Nuclease"/>
</dbReference>
<comment type="caution">
    <text evidence="2">The sequence shown here is derived from an EMBL/GenBank/DDBJ whole genome shotgun (WGS) entry which is preliminary data.</text>
</comment>
<keyword evidence="2" id="KW-0067">ATP-binding</keyword>
<dbReference type="EMBL" id="NJGJ01000001">
    <property type="protein sequence ID" value="PGH25682.1"/>
    <property type="molecule type" value="Genomic_DNA"/>
</dbReference>
<dbReference type="Gene3D" id="3.40.50.300">
    <property type="entry name" value="P-loop containing nucleotide triphosphate hydrolases"/>
    <property type="match status" value="1"/>
</dbReference>
<accession>A0A2B7YXV9</accession>
<dbReference type="RefSeq" id="WP_032838324.1">
    <property type="nucleotide sequence ID" value="NZ_CP077150.1"/>
</dbReference>
<evidence type="ECO:0000313" key="3">
    <source>
        <dbReference type="Proteomes" id="UP000226179"/>
    </source>
</evidence>
<dbReference type="SUPFAM" id="SSF52540">
    <property type="entry name" value="P-loop containing nucleoside triphosphate hydrolases"/>
    <property type="match status" value="1"/>
</dbReference>
<keyword evidence="2" id="KW-0547">Nucleotide-binding</keyword>
<dbReference type="AlphaFoldDB" id="A0A2B7YXV9"/>
<evidence type="ECO:0000259" key="1">
    <source>
        <dbReference type="Pfam" id="PF13304"/>
    </source>
</evidence>
<name>A0A2B7YXV9_9FUSO</name>
<dbReference type="Pfam" id="PF13304">
    <property type="entry name" value="AAA_21"/>
    <property type="match status" value="1"/>
</dbReference>
<sequence>MNIELKNIALIEEGDLELKGITLIADENDSGKSTIGKTLFTTLTTLNNFEKEFLTNLSQRIEVSYFSLKSISEESLDNNEIKIINQSILKRITELSKKIDSFDQEINKIIKSSLKMEISEKNFKNLEILFSMLIEDTEILKNDLKNYIEQKNLNLTSDNQFLIYRLITSLDELLNLKPVLNYEKIKLDLFQRAFYREFENNISNIFLDEKKSFIGLNESGEKIEIGINDSRISHVNFMYGKLKRENNTIYVESPLIIDYIEEICRRGPLSFINKIDKNYRIKKLKSALQNEREIDEVDTVLGKEELYKDLVERIHKIILGEFEYNKSNKDFIYKKEGYIFNKKNVATGIKSFGIMEILLKNKQLDENTILIIDEPEVHLHPKWQIKYAEILILISKELGVKILLNSHSPYLIRAMEVYRKTYNYEDNIKFYTLTDCTEGKSKKIVDATNNLNQIFDKLIEPYEILRKVDERYSDDE</sequence>
<dbReference type="GO" id="GO:0005524">
    <property type="term" value="F:ATP binding"/>
    <property type="evidence" value="ECO:0007669"/>
    <property type="project" value="UniProtKB-KW"/>
</dbReference>
<feature type="domain" description="ATPase AAA-type core" evidence="1">
    <location>
        <begin position="249"/>
        <end position="412"/>
    </location>
</feature>
<dbReference type="GO" id="GO:0016887">
    <property type="term" value="F:ATP hydrolysis activity"/>
    <property type="evidence" value="ECO:0007669"/>
    <property type="project" value="InterPro"/>
</dbReference>
<evidence type="ECO:0000313" key="2">
    <source>
        <dbReference type="EMBL" id="PGH25682.1"/>
    </source>
</evidence>
<gene>
    <name evidence="2" type="ORF">RN90_10125</name>
</gene>